<comment type="pathway">
    <text evidence="1">Carbohydrate metabolism; tricarboxylic acid cycle; isocitrate from oxaloacetate: step 1/2.</text>
</comment>
<dbReference type="PRINTS" id="PR00143">
    <property type="entry name" value="CITRTSNTHASE"/>
</dbReference>
<protein>
    <recommendedName>
        <fullName evidence="3">citrate synthase (unknown stereospecificity)</fullName>
        <ecNumber evidence="3">2.3.3.16</ecNumber>
    </recommendedName>
</protein>
<dbReference type="PANTHER" id="PTHR11739">
    <property type="entry name" value="CITRATE SYNTHASE"/>
    <property type="match status" value="1"/>
</dbReference>
<dbReference type="Gene3D" id="1.10.580.10">
    <property type="entry name" value="Citrate Synthase, domain 1"/>
    <property type="match status" value="2"/>
</dbReference>
<gene>
    <name evidence="5" type="ORF">GCM10007913_27560</name>
</gene>
<dbReference type="InterPro" id="IPR016142">
    <property type="entry name" value="Citrate_synth-like_lrg_a-sub"/>
</dbReference>
<dbReference type="CDD" id="cd06102">
    <property type="entry name" value="citrate_synt_like_2"/>
    <property type="match status" value="1"/>
</dbReference>
<sequence length="377" mass="40200">MGWITAEQALQRLGTKPQTLYANVSRGRIAAKPDASDPRRSLYSTEDIERLASRQHGRRKAETVAAQTMAWGDPVLPTTISTIEDGRLYYRGEDAAKLSRMADLEAVAGLLWGGKRPRFPIMAGEDNPGLPQAFTVLGRLAASDMPTLGRGHAVLHADAARVMGAVTRALAGTTATELAAHERLARHWHRPEAADIIRRALVLLAEHELNASTFSARITVSTGAPLSAAVLSGLCTLGGPLHGGAAAAMDELAEAATRLGPEQAVQLSLRRGRALPCFGHRLYPHGDVRAAELLTHFEVPPLYRDLAVIGEALVGERPNIDFALAAMAAACGLPAAAPMIIFTLARSVGWLAHALEQIETGSLIRPRARYVGPAPAY</sequence>
<dbReference type="PANTHER" id="PTHR11739:SF4">
    <property type="entry name" value="CITRATE SYNTHASE, PEROXISOMAL"/>
    <property type="match status" value="1"/>
</dbReference>
<dbReference type="InterPro" id="IPR016143">
    <property type="entry name" value="Citrate_synth-like_sm_a-sub"/>
</dbReference>
<dbReference type="InterPro" id="IPR036969">
    <property type="entry name" value="Citrate_synthase_sf"/>
</dbReference>
<evidence type="ECO:0000256" key="4">
    <source>
        <dbReference type="ARBA" id="ARBA00022679"/>
    </source>
</evidence>
<keyword evidence="6" id="KW-1185">Reference proteome</keyword>
<reference evidence="5" key="1">
    <citation type="journal article" date="2014" name="Int. J. Syst. Evol. Microbiol.">
        <title>Complete genome of a new Firmicutes species belonging to the dominant human colonic microbiota ('Ruminococcus bicirculans') reveals two chromosomes and a selective capacity to utilize plant glucans.</title>
        <authorList>
            <consortium name="NISC Comparative Sequencing Program"/>
            <person name="Wegmann U."/>
            <person name="Louis P."/>
            <person name="Goesmann A."/>
            <person name="Henrissat B."/>
            <person name="Duncan S.H."/>
            <person name="Flint H.J."/>
        </authorList>
    </citation>
    <scope>NUCLEOTIDE SEQUENCE</scope>
    <source>
        <strain evidence="5">NBRC 103855</strain>
    </source>
</reference>
<evidence type="ECO:0000256" key="1">
    <source>
        <dbReference type="ARBA" id="ARBA00004751"/>
    </source>
</evidence>
<dbReference type="Proteomes" id="UP001161406">
    <property type="component" value="Unassembled WGS sequence"/>
</dbReference>
<evidence type="ECO:0000313" key="6">
    <source>
        <dbReference type="Proteomes" id="UP001161406"/>
    </source>
</evidence>
<comment type="caution">
    <text evidence="5">The sequence shown here is derived from an EMBL/GenBank/DDBJ whole genome shotgun (WGS) entry which is preliminary data.</text>
</comment>
<evidence type="ECO:0000256" key="2">
    <source>
        <dbReference type="ARBA" id="ARBA00010566"/>
    </source>
</evidence>
<dbReference type="InterPro" id="IPR002020">
    <property type="entry name" value="Citrate_synthase"/>
</dbReference>
<keyword evidence="4" id="KW-0808">Transferase</keyword>
<organism evidence="5 6">
    <name type="scientific">Devosia yakushimensis</name>
    <dbReference type="NCBI Taxonomy" id="470028"/>
    <lineage>
        <taxon>Bacteria</taxon>
        <taxon>Pseudomonadati</taxon>
        <taxon>Pseudomonadota</taxon>
        <taxon>Alphaproteobacteria</taxon>
        <taxon>Hyphomicrobiales</taxon>
        <taxon>Devosiaceae</taxon>
        <taxon>Devosia</taxon>
    </lineage>
</organism>
<evidence type="ECO:0000256" key="3">
    <source>
        <dbReference type="ARBA" id="ARBA00012972"/>
    </source>
</evidence>
<dbReference type="EC" id="2.3.3.16" evidence="3"/>
<name>A0ABQ5UI32_9HYPH</name>
<dbReference type="EMBL" id="BSNG01000001">
    <property type="protein sequence ID" value="GLQ10824.1"/>
    <property type="molecule type" value="Genomic_DNA"/>
</dbReference>
<dbReference type="RefSeq" id="WP_284391768.1">
    <property type="nucleotide sequence ID" value="NZ_BSNG01000001.1"/>
</dbReference>
<evidence type="ECO:0000313" key="5">
    <source>
        <dbReference type="EMBL" id="GLQ10824.1"/>
    </source>
</evidence>
<dbReference type="SUPFAM" id="SSF48256">
    <property type="entry name" value="Citrate synthase"/>
    <property type="match status" value="1"/>
</dbReference>
<proteinExistence type="inferred from homology"/>
<dbReference type="Pfam" id="PF00285">
    <property type="entry name" value="Citrate_synt"/>
    <property type="match status" value="1"/>
</dbReference>
<dbReference type="Gene3D" id="1.10.230.10">
    <property type="entry name" value="Cytochrome P450-Terp, domain 2"/>
    <property type="match status" value="1"/>
</dbReference>
<comment type="similarity">
    <text evidence="2">Belongs to the citrate synthase family.</text>
</comment>
<accession>A0ABQ5UI32</accession>
<reference evidence="5" key="2">
    <citation type="submission" date="2023-01" db="EMBL/GenBank/DDBJ databases">
        <title>Draft genome sequence of Devosia yakushimensis strain NBRC 103855.</title>
        <authorList>
            <person name="Sun Q."/>
            <person name="Mori K."/>
        </authorList>
    </citation>
    <scope>NUCLEOTIDE SEQUENCE</scope>
    <source>
        <strain evidence="5">NBRC 103855</strain>
    </source>
</reference>